<dbReference type="GO" id="GO:0003677">
    <property type="term" value="F:DNA binding"/>
    <property type="evidence" value="ECO:0007669"/>
    <property type="project" value="UniProtKB-KW"/>
</dbReference>
<feature type="region of interest" description="Disordered" evidence="2">
    <location>
        <begin position="224"/>
        <end position="246"/>
    </location>
</feature>
<dbReference type="EMBL" id="JAGPXD010000001">
    <property type="protein sequence ID" value="KAH7376315.1"/>
    <property type="molecule type" value="Genomic_DNA"/>
</dbReference>
<feature type="compositionally biased region" description="Low complexity" evidence="2">
    <location>
        <begin position="52"/>
        <end position="78"/>
    </location>
</feature>
<evidence type="ECO:0000256" key="1">
    <source>
        <dbReference type="SAM" id="Coils"/>
    </source>
</evidence>
<feature type="region of interest" description="Disordered" evidence="2">
    <location>
        <begin position="324"/>
        <end position="433"/>
    </location>
</feature>
<feature type="coiled-coil region" evidence="1">
    <location>
        <begin position="443"/>
        <end position="470"/>
    </location>
</feature>
<feature type="compositionally biased region" description="Basic and acidic residues" evidence="2">
    <location>
        <begin position="110"/>
        <end position="124"/>
    </location>
</feature>
<dbReference type="InterPro" id="IPR011598">
    <property type="entry name" value="bHLH_dom"/>
</dbReference>
<dbReference type="InterPro" id="IPR052099">
    <property type="entry name" value="Regulatory_TF_Diverse"/>
</dbReference>
<feature type="domain" description="BHLH" evidence="3">
    <location>
        <begin position="378"/>
        <end position="446"/>
    </location>
</feature>
<organism evidence="4 5">
    <name type="scientific">Plectosphaerella cucumerina</name>
    <dbReference type="NCBI Taxonomy" id="40658"/>
    <lineage>
        <taxon>Eukaryota</taxon>
        <taxon>Fungi</taxon>
        <taxon>Dikarya</taxon>
        <taxon>Ascomycota</taxon>
        <taxon>Pezizomycotina</taxon>
        <taxon>Sordariomycetes</taxon>
        <taxon>Hypocreomycetidae</taxon>
        <taxon>Glomerellales</taxon>
        <taxon>Plectosphaerellaceae</taxon>
        <taxon>Plectosphaerella</taxon>
    </lineage>
</organism>
<dbReference type="PANTHER" id="PTHR47336:SF2">
    <property type="entry name" value="TRANSCRIPTION FACTOR HMS1-RELATED"/>
    <property type="match status" value="1"/>
</dbReference>
<evidence type="ECO:0000313" key="4">
    <source>
        <dbReference type="EMBL" id="KAH7376315.1"/>
    </source>
</evidence>
<evidence type="ECO:0000256" key="2">
    <source>
        <dbReference type="SAM" id="MobiDB-lite"/>
    </source>
</evidence>
<evidence type="ECO:0000259" key="3">
    <source>
        <dbReference type="PROSITE" id="PS50888"/>
    </source>
</evidence>
<dbReference type="PANTHER" id="PTHR47336">
    <property type="entry name" value="TRANSCRIPTION FACTOR HMS1-RELATED"/>
    <property type="match status" value="1"/>
</dbReference>
<dbReference type="SUPFAM" id="SSF47459">
    <property type="entry name" value="HLH, helix-loop-helix DNA-binding domain"/>
    <property type="match status" value="1"/>
</dbReference>
<dbReference type="SMART" id="SM00353">
    <property type="entry name" value="HLH"/>
    <property type="match status" value="1"/>
</dbReference>
<feature type="compositionally biased region" description="Basic and acidic residues" evidence="2">
    <location>
        <begin position="370"/>
        <end position="403"/>
    </location>
</feature>
<dbReference type="OrthoDB" id="2133190at2759"/>
<dbReference type="Pfam" id="PF00010">
    <property type="entry name" value="HLH"/>
    <property type="match status" value="1"/>
</dbReference>
<accession>A0A8K0TQM7</accession>
<protein>
    <submittedName>
        <fullName evidence="4">Helix-loop-helix DNA-binding domain-containing protein</fullName>
    </submittedName>
</protein>
<dbReference type="GO" id="GO:0046983">
    <property type="term" value="F:protein dimerization activity"/>
    <property type="evidence" value="ECO:0007669"/>
    <property type="project" value="InterPro"/>
</dbReference>
<proteinExistence type="predicted"/>
<dbReference type="Proteomes" id="UP000813385">
    <property type="component" value="Unassembled WGS sequence"/>
</dbReference>
<feature type="region of interest" description="Disordered" evidence="2">
    <location>
        <begin position="52"/>
        <end position="128"/>
    </location>
</feature>
<sequence length="495" mass="53822">MDSDFLKNLEYFTVPNNQTANAQTQGAESSAAGAARNTNEAAFWEALAGAESGLSADPASSGPSGAAPSFAQPSSGSATPYRQYTGQTYHGGPKRTLPTRPPPPHLMSPRKRDSHDKKRQKADPDSAALESVDYWIQFDDDDADNNLGSSFEIDYSRRQNPTLNNYARPASRLNPLPETPGLGSGLYTTPLFREDDFIDDNALDNALSEDEDPLDSMNLSEQLSTIDTQPPQEVPPREGLYSTPLSWEKPAPGIRLNPLFGLGTPMLDPEQRRLLAIALNTGGSANSLATSFGLGPSGEFGSDYSSMGNLGGSATASLSEISRATGEERAKGKGKEKEGDHGDHASSEKAAKSQKPQSSKGMHPPGTKGKGKEQIKLGDRTAHNDIERKYRTNLKDKIAELRDAVPSLRSMPDEGDEEEEEDPSRSAPKVSKGTVLLKATEYINHLEKRNKAIMKEHQDLARRLQAFEQLLTATARQPFPMPNYSRNMFDPRGFC</sequence>
<reference evidence="4" key="1">
    <citation type="journal article" date="2021" name="Nat. Commun.">
        <title>Genetic determinants of endophytism in the Arabidopsis root mycobiome.</title>
        <authorList>
            <person name="Mesny F."/>
            <person name="Miyauchi S."/>
            <person name="Thiergart T."/>
            <person name="Pickel B."/>
            <person name="Atanasova L."/>
            <person name="Karlsson M."/>
            <person name="Huettel B."/>
            <person name="Barry K.W."/>
            <person name="Haridas S."/>
            <person name="Chen C."/>
            <person name="Bauer D."/>
            <person name="Andreopoulos W."/>
            <person name="Pangilinan J."/>
            <person name="LaButti K."/>
            <person name="Riley R."/>
            <person name="Lipzen A."/>
            <person name="Clum A."/>
            <person name="Drula E."/>
            <person name="Henrissat B."/>
            <person name="Kohler A."/>
            <person name="Grigoriev I.V."/>
            <person name="Martin F.M."/>
            <person name="Hacquard S."/>
        </authorList>
    </citation>
    <scope>NUCLEOTIDE SEQUENCE</scope>
    <source>
        <strain evidence="4">MPI-CAGE-AT-0016</strain>
    </source>
</reference>
<feature type="compositionally biased region" description="Polar residues" evidence="2">
    <location>
        <begin position="16"/>
        <end position="28"/>
    </location>
</feature>
<keyword evidence="4" id="KW-0238">DNA-binding</keyword>
<comment type="caution">
    <text evidence="4">The sequence shown here is derived from an EMBL/GenBank/DDBJ whole genome shotgun (WGS) entry which is preliminary data.</text>
</comment>
<feature type="region of interest" description="Disordered" evidence="2">
    <location>
        <begin position="16"/>
        <end position="36"/>
    </location>
</feature>
<dbReference type="Gene3D" id="4.10.280.10">
    <property type="entry name" value="Helix-loop-helix DNA-binding domain"/>
    <property type="match status" value="1"/>
</dbReference>
<dbReference type="PROSITE" id="PS50888">
    <property type="entry name" value="BHLH"/>
    <property type="match status" value="1"/>
</dbReference>
<feature type="compositionally biased region" description="Acidic residues" evidence="2">
    <location>
        <begin position="413"/>
        <end position="422"/>
    </location>
</feature>
<dbReference type="AlphaFoldDB" id="A0A8K0TQM7"/>
<feature type="compositionally biased region" description="Basic and acidic residues" evidence="2">
    <location>
        <begin position="325"/>
        <end position="351"/>
    </location>
</feature>
<gene>
    <name evidence="4" type="ORF">B0T11DRAFT_19728</name>
</gene>
<keyword evidence="5" id="KW-1185">Reference proteome</keyword>
<name>A0A8K0TQM7_9PEZI</name>
<evidence type="ECO:0000313" key="5">
    <source>
        <dbReference type="Proteomes" id="UP000813385"/>
    </source>
</evidence>
<keyword evidence="1" id="KW-0175">Coiled coil</keyword>
<dbReference type="InterPro" id="IPR036638">
    <property type="entry name" value="HLH_DNA-bd_sf"/>
</dbReference>